<dbReference type="PROSITE" id="PS50263">
    <property type="entry name" value="CN_HYDROLASE"/>
    <property type="match status" value="1"/>
</dbReference>
<accession>A0AAN6J7U5</accession>
<name>A0AAN6J7U5_9PEZI</name>
<dbReference type="InterPro" id="IPR050345">
    <property type="entry name" value="Aliph_Amidase/BUP"/>
</dbReference>
<evidence type="ECO:0000259" key="2">
    <source>
        <dbReference type="PROSITE" id="PS50263"/>
    </source>
</evidence>
<dbReference type="InterPro" id="IPR003010">
    <property type="entry name" value="C-N_Hydrolase"/>
</dbReference>
<proteinExistence type="predicted"/>
<dbReference type="InterPro" id="IPR036526">
    <property type="entry name" value="C-N_Hydrolase_sf"/>
</dbReference>
<dbReference type="Proteomes" id="UP001168146">
    <property type="component" value="Unassembled WGS sequence"/>
</dbReference>
<sequence length="170" mass="19270">MARKLTVAAAQVGAVNKDTPKQEVVQRLIKLLHEAASKNVKLVVFPEIALTTFFPRHLFTSQEELDHFFEHGEDVTQSPDVKPLFDEAKSHGIDITLGYAERTPEGTGYNTCVHYSASEGTKEPFEDPKAINQLEKRYFEPGNLGFEAYRVPVLFRMQSRKPPRRKARAL</sequence>
<evidence type="ECO:0000313" key="3">
    <source>
        <dbReference type="EMBL" id="KAK0319590.1"/>
    </source>
</evidence>
<dbReference type="AlphaFoldDB" id="A0AAN6J7U5"/>
<dbReference type="PANTHER" id="PTHR43674:SF12">
    <property type="entry name" value="NITRILASE C965.09-RELATED"/>
    <property type="match status" value="1"/>
</dbReference>
<dbReference type="SUPFAM" id="SSF56317">
    <property type="entry name" value="Carbon-nitrogen hydrolase"/>
    <property type="match status" value="1"/>
</dbReference>
<dbReference type="GO" id="GO:0016811">
    <property type="term" value="F:hydrolase activity, acting on carbon-nitrogen (but not peptide) bonds, in linear amides"/>
    <property type="evidence" value="ECO:0007669"/>
    <property type="project" value="TreeGrafter"/>
</dbReference>
<comment type="caution">
    <text evidence="3">The sequence shown here is derived from an EMBL/GenBank/DDBJ whole genome shotgun (WGS) entry which is preliminary data.</text>
</comment>
<organism evidence="3 4">
    <name type="scientific">Friedmanniomyces endolithicus</name>
    <dbReference type="NCBI Taxonomy" id="329885"/>
    <lineage>
        <taxon>Eukaryota</taxon>
        <taxon>Fungi</taxon>
        <taxon>Dikarya</taxon>
        <taxon>Ascomycota</taxon>
        <taxon>Pezizomycotina</taxon>
        <taxon>Dothideomycetes</taxon>
        <taxon>Dothideomycetidae</taxon>
        <taxon>Mycosphaerellales</taxon>
        <taxon>Teratosphaeriaceae</taxon>
        <taxon>Friedmanniomyces</taxon>
    </lineage>
</organism>
<keyword evidence="1" id="KW-0378">Hydrolase</keyword>
<evidence type="ECO:0000313" key="4">
    <source>
        <dbReference type="Proteomes" id="UP001168146"/>
    </source>
</evidence>
<dbReference type="Pfam" id="PF00795">
    <property type="entry name" value="CN_hydrolase"/>
    <property type="match status" value="1"/>
</dbReference>
<feature type="domain" description="CN hydrolase" evidence="2">
    <location>
        <begin position="5"/>
        <end position="170"/>
    </location>
</feature>
<evidence type="ECO:0000256" key="1">
    <source>
        <dbReference type="ARBA" id="ARBA00022801"/>
    </source>
</evidence>
<reference evidence="3" key="1">
    <citation type="submission" date="2021-12" db="EMBL/GenBank/DDBJ databases">
        <title>Black yeast isolated from Biological Soil Crust.</title>
        <authorList>
            <person name="Kurbessoian T."/>
        </authorList>
    </citation>
    <scope>NUCLEOTIDE SEQUENCE</scope>
    <source>
        <strain evidence="3">CCFEE 5208</strain>
    </source>
</reference>
<dbReference type="EMBL" id="JASUXU010000029">
    <property type="protein sequence ID" value="KAK0319590.1"/>
    <property type="molecule type" value="Genomic_DNA"/>
</dbReference>
<dbReference type="PANTHER" id="PTHR43674">
    <property type="entry name" value="NITRILASE C965.09-RELATED"/>
    <property type="match status" value="1"/>
</dbReference>
<dbReference type="Gene3D" id="3.60.110.10">
    <property type="entry name" value="Carbon-nitrogen hydrolase"/>
    <property type="match status" value="1"/>
</dbReference>
<gene>
    <name evidence="3" type="ORF">LTR82_009295</name>
</gene>
<protein>
    <recommendedName>
        <fullName evidence="2">CN hydrolase domain-containing protein</fullName>
    </recommendedName>
</protein>